<reference evidence="1" key="1">
    <citation type="journal article" date="2012" name="J. Bacteriol.">
        <title>Genome sequences of type strains of seven species of the marine bacterium Pseudoalteromonas.</title>
        <authorList>
            <person name="Xie B.B."/>
            <person name="Shu Y.L."/>
            <person name="Qin Q.L."/>
            <person name="Rong J.C."/>
            <person name="Zhang X.Y."/>
            <person name="Chen X.L."/>
            <person name="Shi M."/>
            <person name="He H.L."/>
            <person name="Zhou B.C."/>
            <person name="Zhang Y.Z."/>
        </authorList>
    </citation>
    <scope>NUCLEOTIDE SEQUENCE</scope>
    <source>
        <strain evidence="1">DSM 8771</strain>
    </source>
</reference>
<dbReference type="EMBL" id="AHBZ03000021">
    <property type="protein sequence ID" value="KAF7769722.1"/>
    <property type="molecule type" value="Genomic_DNA"/>
</dbReference>
<gene>
    <name evidence="1" type="ORF">PCIT_a2613</name>
</gene>
<comment type="caution">
    <text evidence="1">The sequence shown here is derived from an EMBL/GenBank/DDBJ whole genome shotgun (WGS) entry which is preliminary data.</text>
</comment>
<name>A0AAD4AHA9_9GAMM</name>
<organism evidence="1 2">
    <name type="scientific">Pseudoalteromonas citrea</name>
    <dbReference type="NCBI Taxonomy" id="43655"/>
    <lineage>
        <taxon>Bacteria</taxon>
        <taxon>Pseudomonadati</taxon>
        <taxon>Pseudomonadota</taxon>
        <taxon>Gammaproteobacteria</taxon>
        <taxon>Alteromonadales</taxon>
        <taxon>Pseudoalteromonadaceae</taxon>
        <taxon>Pseudoalteromonas</taxon>
    </lineage>
</organism>
<dbReference type="Proteomes" id="UP000016487">
    <property type="component" value="Unassembled WGS sequence"/>
</dbReference>
<proteinExistence type="predicted"/>
<evidence type="ECO:0000313" key="2">
    <source>
        <dbReference type="Proteomes" id="UP000016487"/>
    </source>
</evidence>
<reference evidence="1" key="2">
    <citation type="submission" date="2015-03" db="EMBL/GenBank/DDBJ databases">
        <title>Genome sequence of Pseudoalteromonas citrea.</title>
        <authorList>
            <person name="Xie B.-B."/>
            <person name="Rong J.-C."/>
            <person name="Qin Q.-L."/>
            <person name="Zhang Y.-Z."/>
        </authorList>
    </citation>
    <scope>NUCLEOTIDE SEQUENCE</scope>
    <source>
        <strain evidence="1">DSM 8771</strain>
    </source>
</reference>
<protein>
    <submittedName>
        <fullName evidence="1">Uncharacterized protein</fullName>
    </submittedName>
</protein>
<dbReference type="RefSeq" id="WP_010363864.1">
    <property type="nucleotide sequence ID" value="NZ_AHBZ03000021.1"/>
</dbReference>
<evidence type="ECO:0000313" key="1">
    <source>
        <dbReference type="EMBL" id="KAF7769722.1"/>
    </source>
</evidence>
<dbReference type="AlphaFoldDB" id="A0AAD4AHA9"/>
<accession>A0AAD4AHA9</accession>
<sequence length="227" mass="25376">MDIKSSLQKSQHDLVNNNAALAKTKSTTIEAQPPVQKLNAAPASIEHTPVASDEEIKKFQQEAYEYNVKNFEIQDKTQAAFATTLKEFEKFKGTQATLHPNIDLNSLDLAQKEDGTLQLVGGSIADALRADLETQINANDELKSAYKQVHEGMADIVRYFDVNSNAEAKDFYGKFRLNELSNSFEKQFHDDGFGQDYHTLEEKVLNSSLQFSSKMADAINPRINISV</sequence>